<feature type="non-terminal residue" evidence="2">
    <location>
        <position position="1"/>
    </location>
</feature>
<organism evidence="2">
    <name type="scientific">uncultured Chloroflexota bacterium</name>
    <dbReference type="NCBI Taxonomy" id="166587"/>
    <lineage>
        <taxon>Bacteria</taxon>
        <taxon>Bacillati</taxon>
        <taxon>Chloroflexota</taxon>
        <taxon>environmental samples</taxon>
    </lineage>
</organism>
<gene>
    <name evidence="2" type="ORF">AVDCRST_MAG77-1535</name>
</gene>
<feature type="region of interest" description="Disordered" evidence="1">
    <location>
        <begin position="156"/>
        <end position="182"/>
    </location>
</feature>
<feature type="region of interest" description="Disordered" evidence="1">
    <location>
        <begin position="99"/>
        <end position="130"/>
    </location>
</feature>
<reference evidence="2" key="1">
    <citation type="submission" date="2020-02" db="EMBL/GenBank/DDBJ databases">
        <authorList>
            <person name="Meier V. D."/>
        </authorList>
    </citation>
    <scope>NUCLEOTIDE SEQUENCE</scope>
    <source>
        <strain evidence="2">AVDCRST_MAG77</strain>
    </source>
</reference>
<feature type="non-terminal residue" evidence="2">
    <location>
        <position position="182"/>
    </location>
</feature>
<name>A0A6J4I4N9_9CHLR</name>
<accession>A0A6J4I4N9</accession>
<evidence type="ECO:0000256" key="1">
    <source>
        <dbReference type="SAM" id="MobiDB-lite"/>
    </source>
</evidence>
<feature type="compositionally biased region" description="Low complexity" evidence="1">
    <location>
        <begin position="164"/>
        <end position="182"/>
    </location>
</feature>
<sequence length="182" mass="18733">PEPDRLPHQQSGDRPQRRVEHRPLRHRRQAGGGGAGPVQEDAHVRRALLAAGDGEALQEQGRGVGLDGVLHALGEGADHPLGRGTDPATAQVAGAALHQPAGQQGGGQVPPGVRGRAEQQGFPRDGGQERHLLGRRARLGPDAISTGHAGAAWREVGRAGSAGPQAVHRAAPHHAPAAGDQL</sequence>
<dbReference type="AlphaFoldDB" id="A0A6J4I4N9"/>
<feature type="region of interest" description="Disordered" evidence="1">
    <location>
        <begin position="1"/>
        <end position="41"/>
    </location>
</feature>
<protein>
    <submittedName>
        <fullName evidence="2">Uncharacterized protein</fullName>
    </submittedName>
</protein>
<evidence type="ECO:0000313" key="2">
    <source>
        <dbReference type="EMBL" id="CAA9241009.1"/>
    </source>
</evidence>
<proteinExistence type="predicted"/>
<dbReference type="EMBL" id="CADCTC010000096">
    <property type="protein sequence ID" value="CAA9241009.1"/>
    <property type="molecule type" value="Genomic_DNA"/>
</dbReference>